<protein>
    <submittedName>
        <fullName evidence="1">Uncharacterized protein</fullName>
    </submittedName>
</protein>
<evidence type="ECO:0000313" key="1">
    <source>
        <dbReference type="EMBL" id="QJW94841.1"/>
    </source>
</evidence>
<gene>
    <name evidence="1" type="ORF">FTUN_2367</name>
</gene>
<sequence>MPRGLSPAKPGFTAAPNAAYLNREPVQNQVRTEETAGW</sequence>
<dbReference type="Proteomes" id="UP000503447">
    <property type="component" value="Chromosome"/>
</dbReference>
<dbReference type="AlphaFoldDB" id="A0A6M5YNL6"/>
<organism evidence="1 2">
    <name type="scientific">Frigoriglobus tundricola</name>
    <dbReference type="NCBI Taxonomy" id="2774151"/>
    <lineage>
        <taxon>Bacteria</taxon>
        <taxon>Pseudomonadati</taxon>
        <taxon>Planctomycetota</taxon>
        <taxon>Planctomycetia</taxon>
        <taxon>Gemmatales</taxon>
        <taxon>Gemmataceae</taxon>
        <taxon>Frigoriglobus</taxon>
    </lineage>
</organism>
<dbReference type="EMBL" id="CP053452">
    <property type="protein sequence ID" value="QJW94841.1"/>
    <property type="molecule type" value="Genomic_DNA"/>
</dbReference>
<dbReference type="KEGG" id="ftj:FTUN_2367"/>
<keyword evidence="2" id="KW-1185">Reference proteome</keyword>
<accession>A0A6M5YNL6</accession>
<proteinExistence type="predicted"/>
<name>A0A6M5YNL6_9BACT</name>
<evidence type="ECO:0000313" key="2">
    <source>
        <dbReference type="Proteomes" id="UP000503447"/>
    </source>
</evidence>
<reference evidence="2" key="1">
    <citation type="submission" date="2020-05" db="EMBL/GenBank/DDBJ databases">
        <title>Frigoriglobus tundricola gen. nov., sp. nov., a psychrotolerant cellulolytic planctomycete of the family Gemmataceae with two divergent copies of 16S rRNA gene.</title>
        <authorList>
            <person name="Kulichevskaya I.S."/>
            <person name="Ivanova A.A."/>
            <person name="Naumoff D.G."/>
            <person name="Beletsky A.V."/>
            <person name="Rijpstra W.I.C."/>
            <person name="Sinninghe Damste J.S."/>
            <person name="Mardanov A.V."/>
            <person name="Ravin N.V."/>
            <person name="Dedysh S.N."/>
        </authorList>
    </citation>
    <scope>NUCLEOTIDE SEQUENCE [LARGE SCALE GENOMIC DNA]</scope>
    <source>
        <strain evidence="2">PL17</strain>
    </source>
</reference>